<evidence type="ECO:0000256" key="2">
    <source>
        <dbReference type="ARBA" id="ARBA00005988"/>
    </source>
</evidence>
<evidence type="ECO:0000256" key="4">
    <source>
        <dbReference type="ARBA" id="ARBA00022833"/>
    </source>
</evidence>
<name>A0ABU5VRL3_9BACT</name>
<evidence type="ECO:0000256" key="6">
    <source>
        <dbReference type="SAM" id="SignalP"/>
    </source>
</evidence>
<dbReference type="RefSeq" id="WP_323575306.1">
    <property type="nucleotide sequence ID" value="NZ_JAYGJQ010000001.1"/>
</dbReference>
<feature type="active site" description="Proton donor/acceptor" evidence="5">
    <location>
        <position position="328"/>
    </location>
</feature>
<dbReference type="Proteomes" id="UP001302274">
    <property type="component" value="Unassembled WGS sequence"/>
</dbReference>
<feature type="chain" id="PRO_5046905637" evidence="6">
    <location>
        <begin position="20"/>
        <end position="360"/>
    </location>
</feature>
<keyword evidence="8" id="KW-0378">Hydrolase</keyword>
<keyword evidence="4" id="KW-0862">Zinc</keyword>
<evidence type="ECO:0000256" key="5">
    <source>
        <dbReference type="PROSITE-ProRule" id="PRU01379"/>
    </source>
</evidence>
<protein>
    <submittedName>
        <fullName evidence="8">M14 family zinc carboxypeptidase</fullName>
    </submittedName>
</protein>
<dbReference type="PANTHER" id="PTHR11532:SF57">
    <property type="entry name" value="CARBOXYPEPTIDASE D, B"/>
    <property type="match status" value="1"/>
</dbReference>
<dbReference type="GO" id="GO:0004180">
    <property type="term" value="F:carboxypeptidase activity"/>
    <property type="evidence" value="ECO:0007669"/>
    <property type="project" value="UniProtKB-KW"/>
</dbReference>
<dbReference type="InterPro" id="IPR050753">
    <property type="entry name" value="Peptidase_M14_domain"/>
</dbReference>
<dbReference type="PROSITE" id="PS00133">
    <property type="entry name" value="CARBOXYPEPT_ZN_2"/>
    <property type="match status" value="1"/>
</dbReference>
<dbReference type="PROSITE" id="PS52035">
    <property type="entry name" value="PEPTIDASE_M14"/>
    <property type="match status" value="1"/>
</dbReference>
<evidence type="ECO:0000256" key="3">
    <source>
        <dbReference type="ARBA" id="ARBA00022723"/>
    </source>
</evidence>
<evidence type="ECO:0000256" key="1">
    <source>
        <dbReference type="ARBA" id="ARBA00001947"/>
    </source>
</evidence>
<dbReference type="SMART" id="SM00631">
    <property type="entry name" value="Zn_pept"/>
    <property type="match status" value="1"/>
</dbReference>
<dbReference type="PROSITE" id="PS00132">
    <property type="entry name" value="CARBOXYPEPT_ZN_1"/>
    <property type="match status" value="1"/>
</dbReference>
<proteinExistence type="inferred from homology"/>
<keyword evidence="8" id="KW-0645">Protease</keyword>
<dbReference type="PRINTS" id="PR00765">
    <property type="entry name" value="CRBOXYPTASEA"/>
</dbReference>
<dbReference type="EMBL" id="JAYGJQ010000001">
    <property type="protein sequence ID" value="MEA9355683.1"/>
    <property type="molecule type" value="Genomic_DNA"/>
</dbReference>
<comment type="caution">
    <text evidence="8">The sequence shown here is derived from an EMBL/GenBank/DDBJ whole genome shotgun (WGS) entry which is preliminary data.</text>
</comment>
<keyword evidence="3" id="KW-0479">Metal-binding</keyword>
<feature type="signal peptide" evidence="6">
    <location>
        <begin position="1"/>
        <end position="19"/>
    </location>
</feature>
<gene>
    <name evidence="8" type="ORF">SHI21_05710</name>
</gene>
<dbReference type="InterPro" id="IPR000834">
    <property type="entry name" value="Peptidase_M14"/>
</dbReference>
<dbReference type="PANTHER" id="PTHR11532">
    <property type="entry name" value="PROTEASE M14 CARBOXYPEPTIDASE"/>
    <property type="match status" value="1"/>
</dbReference>
<comment type="cofactor">
    <cofactor evidence="1">
        <name>Zn(2+)</name>
        <dbReference type="ChEBI" id="CHEBI:29105"/>
    </cofactor>
</comment>
<feature type="domain" description="Peptidase M14" evidence="7">
    <location>
        <begin position="89"/>
        <end position="358"/>
    </location>
</feature>
<sequence>MKKFAMLCAFICTFSMTKAYSNVVEESFYIQTNDHKIFDLVKTRPELTIDHVEEGGFELYGPKGLKEFLVRNNIPHFSMAIGNLKMRGVYPSPEETEKELKSITAQYPEISKMFSIGKSVKNRDLWVIKLSRDVGTDDDRPEFKYIANMHGDEIVGREIMVKFIKDLLANYGKDPQVTNLLDRVQIYIMPSMNPDGAASSMRGNAKYVDLNRDFPDFTTPDNKDTVDGRQPETQAVMNWQKTRRFVLSANFHGGSEVVNYPWDTMPDKFPQEAYVKELSLEYSGLAPYIFASTAFKNGITNGYAWYEVNGGMQDWSIKYRNDLQITIELSNTKWPEYSKVDYYYQQNKPALLRFIERAIP</sequence>
<comment type="similarity">
    <text evidence="2 5">Belongs to the peptidase M14 family.</text>
</comment>
<keyword evidence="6" id="KW-0732">Signal</keyword>
<dbReference type="InterPro" id="IPR057246">
    <property type="entry name" value="CARBOXYPEPT_ZN_1"/>
</dbReference>
<evidence type="ECO:0000313" key="8">
    <source>
        <dbReference type="EMBL" id="MEA9355683.1"/>
    </source>
</evidence>
<dbReference type="SUPFAM" id="SSF53187">
    <property type="entry name" value="Zn-dependent exopeptidases"/>
    <property type="match status" value="1"/>
</dbReference>
<dbReference type="InterPro" id="IPR057247">
    <property type="entry name" value="CARBOXYPEPT_ZN_2"/>
</dbReference>
<dbReference type="Gene3D" id="3.40.630.10">
    <property type="entry name" value="Zn peptidases"/>
    <property type="match status" value="1"/>
</dbReference>
<dbReference type="Pfam" id="PF00246">
    <property type="entry name" value="Peptidase_M14"/>
    <property type="match status" value="1"/>
</dbReference>
<keyword evidence="8" id="KW-0121">Carboxypeptidase</keyword>
<evidence type="ECO:0000313" key="9">
    <source>
        <dbReference type="Proteomes" id="UP001302274"/>
    </source>
</evidence>
<keyword evidence="9" id="KW-1185">Reference proteome</keyword>
<dbReference type="CDD" id="cd18173">
    <property type="entry name" value="M14_CP_bacteria"/>
    <property type="match status" value="1"/>
</dbReference>
<reference evidence="8 9" key="1">
    <citation type="submission" date="2023-11" db="EMBL/GenBank/DDBJ databases">
        <title>A Novel Polar Bacteriovorax (B. antarcticus) Isolated from the Biocrust in Antarctica.</title>
        <authorList>
            <person name="Mun W."/>
            <person name="Choi S.Y."/>
            <person name="Mitchell R.J."/>
        </authorList>
    </citation>
    <scope>NUCLEOTIDE SEQUENCE [LARGE SCALE GENOMIC DNA]</scope>
    <source>
        <strain evidence="8 9">PP10</strain>
    </source>
</reference>
<evidence type="ECO:0000259" key="7">
    <source>
        <dbReference type="PROSITE" id="PS52035"/>
    </source>
</evidence>
<accession>A0ABU5VRL3</accession>
<organism evidence="8 9">
    <name type="scientific">Bacteriovorax antarcticus</name>
    <dbReference type="NCBI Taxonomy" id="3088717"/>
    <lineage>
        <taxon>Bacteria</taxon>
        <taxon>Pseudomonadati</taxon>
        <taxon>Bdellovibrionota</taxon>
        <taxon>Bacteriovoracia</taxon>
        <taxon>Bacteriovoracales</taxon>
        <taxon>Bacteriovoracaceae</taxon>
        <taxon>Bacteriovorax</taxon>
    </lineage>
</organism>